<accession>A0AAU8LV49</accession>
<evidence type="ECO:0000259" key="1">
    <source>
        <dbReference type="Pfam" id="PF04717"/>
    </source>
</evidence>
<dbReference type="SUPFAM" id="SSF69349">
    <property type="entry name" value="Phage fibre proteins"/>
    <property type="match status" value="1"/>
</dbReference>
<evidence type="ECO:0000313" key="2">
    <source>
        <dbReference type="EMBL" id="XCN73116.1"/>
    </source>
</evidence>
<dbReference type="SUPFAM" id="SSF69279">
    <property type="entry name" value="Phage tail proteins"/>
    <property type="match status" value="1"/>
</dbReference>
<dbReference type="Pfam" id="PF04717">
    <property type="entry name" value="Phage_base_V"/>
    <property type="match status" value="1"/>
</dbReference>
<dbReference type="Pfam" id="PF05954">
    <property type="entry name" value="Phage_GPD"/>
    <property type="match status" value="1"/>
</dbReference>
<dbReference type="Gene3D" id="2.40.50.230">
    <property type="entry name" value="Gp5 N-terminal domain"/>
    <property type="match status" value="1"/>
</dbReference>
<dbReference type="InterPro" id="IPR006531">
    <property type="entry name" value="Gp5/Vgr_OB"/>
</dbReference>
<dbReference type="Gene3D" id="2.30.110.50">
    <property type="match status" value="1"/>
</dbReference>
<gene>
    <name evidence="2" type="primary">vgrG</name>
    <name evidence="2" type="ORF">Q3M24_23075</name>
</gene>
<dbReference type="AlphaFoldDB" id="A0AAU8LV49"/>
<dbReference type="KEGG" id="eaj:Q3M24_23075"/>
<dbReference type="SUPFAM" id="SSF69255">
    <property type="entry name" value="gp5 N-terminal domain-like"/>
    <property type="match status" value="1"/>
</dbReference>
<dbReference type="InterPro" id="IPR006533">
    <property type="entry name" value="T6SS_Vgr_RhsGE"/>
</dbReference>
<feature type="domain" description="Gp5/Type VI secretion system Vgr protein OB-fold" evidence="1">
    <location>
        <begin position="371"/>
        <end position="445"/>
    </location>
</feature>
<organism evidence="2">
    <name type="scientific">Candidatus Electrothrix aestuarii</name>
    <dbReference type="NCBI Taxonomy" id="3062594"/>
    <lineage>
        <taxon>Bacteria</taxon>
        <taxon>Pseudomonadati</taxon>
        <taxon>Thermodesulfobacteriota</taxon>
        <taxon>Desulfobulbia</taxon>
        <taxon>Desulfobulbales</taxon>
        <taxon>Desulfobulbaceae</taxon>
        <taxon>Candidatus Electrothrix</taxon>
    </lineage>
</organism>
<reference evidence="2" key="1">
    <citation type="journal article" date="2024" name="Syst. Appl. Microbiol.">
        <title>First single-strain enrichments of Electrothrix cable bacteria, description of E. aestuarii sp. nov. and E. rattekaaiensis sp. nov., and proposal of a cable bacteria taxonomy following the rules of the SeqCode.</title>
        <authorList>
            <person name="Plum-Jensen L.E."/>
            <person name="Schramm A."/>
            <person name="Marshall I.P.G."/>
        </authorList>
    </citation>
    <scope>NUCLEOTIDE SEQUENCE</scope>
    <source>
        <strain evidence="2">Rat1</strain>
    </source>
</reference>
<dbReference type="EMBL" id="CP159373">
    <property type="protein sequence ID" value="XCN73116.1"/>
    <property type="molecule type" value="Genomic_DNA"/>
</dbReference>
<dbReference type="Gene3D" id="4.10.220.110">
    <property type="match status" value="1"/>
</dbReference>
<proteinExistence type="predicted"/>
<dbReference type="Gene3D" id="3.55.50.10">
    <property type="entry name" value="Baseplate protein-like domains"/>
    <property type="match status" value="1"/>
</dbReference>
<protein>
    <submittedName>
        <fullName evidence="2">Type VI secretion system tip protein VgrG</fullName>
    </submittedName>
</protein>
<sequence>MPASPSGKVRIAVYSGDKKLKDSVELSSIEIRKEINKISSAHLVILDHCVQEQDFPVSNSDFFKPGKEIKIELGYCDTLETVFKGIVTRHAVKADEDTSELKIDCRDKAISMTAVRKNANYTEKKDSDIISSLINDAGLTPDVEDSAVSHPALVQYDATDWDFMLTRAESAGMLVTVDDAKVTVKAPNMDASPKLKVVNGDDLINFQAEMDAESQLASFIITSWDPKTQKIIEQKVGGKEFNQQGDLNSSALSKAIASPVFIQTCGAPYPPEALKKLIESKRLRTGLARIRGRMTFQGNAQAHPGGLIEVAGTGDHFNGKVFVGGVHHTVKNGNWITETKLGISPEPFSARPDLTSPRAGGILPGISGLQIGVVVKLDGDPLKLHRIQVKVPVLQAETEGIWARLASCYASNSFGSFVLPEVDDEVVLGYFNNDPSHPVIIGSLYNGQHPPPYKIEKKNNIKAFVSREKLTVELDEEKKVITVKTPGKNTIVISDEDKGILLKDQNDNTIKLNDSGISIESPKDIKITAKGKIDIKSTGALSLTSSADLKGEGMNVSLKGKTSLTADGGPNATLKASAMTTIKGGIVKIN</sequence>
<name>A0AAU8LV49_9BACT</name>
<dbReference type="NCBIfam" id="TIGR01646">
    <property type="entry name" value="vgr_GE"/>
    <property type="match status" value="1"/>
</dbReference>
<reference evidence="2" key="2">
    <citation type="submission" date="2024-06" db="EMBL/GenBank/DDBJ databases">
        <authorList>
            <person name="Plum-Jensen L.E."/>
            <person name="Schramm A."/>
            <person name="Marshall I.P.G."/>
        </authorList>
    </citation>
    <scope>NUCLEOTIDE SEQUENCE</scope>
    <source>
        <strain evidence="2">Rat1</strain>
    </source>
</reference>
<dbReference type="InterPro" id="IPR037026">
    <property type="entry name" value="Vgr_OB-fold_dom_sf"/>
</dbReference>